<dbReference type="Proteomes" id="UP000242715">
    <property type="component" value="Unassembled WGS sequence"/>
</dbReference>
<dbReference type="SFLD" id="SFLDG01129">
    <property type="entry name" value="C1.5:_HAD__Beta-PGM__Phosphata"/>
    <property type="match status" value="1"/>
</dbReference>
<organism evidence="1 2">
    <name type="scientific">Trifolium subterraneum</name>
    <name type="common">Subterranean clover</name>
    <dbReference type="NCBI Taxonomy" id="3900"/>
    <lineage>
        <taxon>Eukaryota</taxon>
        <taxon>Viridiplantae</taxon>
        <taxon>Streptophyta</taxon>
        <taxon>Embryophyta</taxon>
        <taxon>Tracheophyta</taxon>
        <taxon>Spermatophyta</taxon>
        <taxon>Magnoliopsida</taxon>
        <taxon>eudicotyledons</taxon>
        <taxon>Gunneridae</taxon>
        <taxon>Pentapetalae</taxon>
        <taxon>rosids</taxon>
        <taxon>fabids</taxon>
        <taxon>Fabales</taxon>
        <taxon>Fabaceae</taxon>
        <taxon>Papilionoideae</taxon>
        <taxon>50 kb inversion clade</taxon>
        <taxon>NPAAA clade</taxon>
        <taxon>Hologalegina</taxon>
        <taxon>IRL clade</taxon>
        <taxon>Trifolieae</taxon>
        <taxon>Trifolium</taxon>
    </lineage>
</organism>
<dbReference type="Gene3D" id="3.40.50.1000">
    <property type="entry name" value="HAD superfamily/HAD-like"/>
    <property type="match status" value="1"/>
</dbReference>
<name>A0A2Z6N8Q0_TRISU</name>
<gene>
    <name evidence="1" type="ORF">TSUD_264970</name>
</gene>
<proteinExistence type="predicted"/>
<dbReference type="NCBIfam" id="TIGR01993">
    <property type="entry name" value="Pyr-5-nucltdase"/>
    <property type="match status" value="1"/>
</dbReference>
<dbReference type="PANTHER" id="PTHR12725:SF82">
    <property type="entry name" value="HALOACID DEHALOGENASE-LIKE HYDROLASE (HAD) SUPERFAMILY PROTEIN"/>
    <property type="match status" value="1"/>
</dbReference>
<dbReference type="Pfam" id="PF00702">
    <property type="entry name" value="Hydrolase"/>
    <property type="match status" value="1"/>
</dbReference>
<evidence type="ECO:0000313" key="1">
    <source>
        <dbReference type="EMBL" id="GAU28039.1"/>
    </source>
</evidence>
<dbReference type="PANTHER" id="PTHR12725">
    <property type="entry name" value="HALOACID DEHALOGENASE-LIKE HYDROLASE"/>
    <property type="match status" value="1"/>
</dbReference>
<dbReference type="OrthoDB" id="1065058at2759"/>
<protein>
    <submittedName>
        <fullName evidence="1">Uncharacterized protein</fullName>
    </submittedName>
</protein>
<dbReference type="Gene3D" id="1.10.150.450">
    <property type="match status" value="1"/>
</dbReference>
<dbReference type="EMBL" id="DF973366">
    <property type="protein sequence ID" value="GAU28039.1"/>
    <property type="molecule type" value="Genomic_DNA"/>
</dbReference>
<dbReference type="SUPFAM" id="SSF56784">
    <property type="entry name" value="HAD-like"/>
    <property type="match status" value="1"/>
</dbReference>
<reference evidence="2" key="1">
    <citation type="journal article" date="2017" name="Front. Plant Sci.">
        <title>Climate Clever Clovers: New Paradigm to Reduce the Environmental Footprint of Ruminants by Breeding Low Methanogenic Forages Utilizing Haplotype Variation.</title>
        <authorList>
            <person name="Kaur P."/>
            <person name="Appels R."/>
            <person name="Bayer P.E."/>
            <person name="Keeble-Gagnere G."/>
            <person name="Wang J."/>
            <person name="Hirakawa H."/>
            <person name="Shirasawa K."/>
            <person name="Vercoe P."/>
            <person name="Stefanova K."/>
            <person name="Durmic Z."/>
            <person name="Nichols P."/>
            <person name="Revell C."/>
            <person name="Isobe S.N."/>
            <person name="Edwards D."/>
            <person name="Erskine W."/>
        </authorList>
    </citation>
    <scope>NUCLEOTIDE SEQUENCE [LARGE SCALE GENOMIC DNA]</scope>
    <source>
        <strain evidence="2">cv. Daliak</strain>
    </source>
</reference>
<dbReference type="AlphaFoldDB" id="A0A2Z6N8Q0"/>
<sequence length="265" mass="29905">MAYEDRFGQQAQRSKYDCLLFDLDDTLYPLRAGLAKSVLQNIKDYMVEKLGIDSSKIDDLSNLLYKNYGTTMSGLRAIGYDFDYDEYHSFVHGRLPYENLKPDPILRNLLLSLPYRKLIFTNADKIHAVKALSRLGLEDCFEGIICFETLNPIHKSTVSDDEDDIEFVGSTSTSNNSANNSQIFDIIDHFAKPNPNLFFEDSVRNIQAGKRVGLDTVLVGTSQRVKGADYALESIHNLREAVPELWENDIKSEVAYPGKLTSVTA</sequence>
<evidence type="ECO:0000313" key="2">
    <source>
        <dbReference type="Proteomes" id="UP000242715"/>
    </source>
</evidence>
<dbReference type="InterPro" id="IPR036412">
    <property type="entry name" value="HAD-like_sf"/>
</dbReference>
<keyword evidence="2" id="KW-1185">Reference proteome</keyword>
<dbReference type="InterPro" id="IPR023214">
    <property type="entry name" value="HAD_sf"/>
</dbReference>
<dbReference type="SFLD" id="SFLDS00003">
    <property type="entry name" value="Haloacid_Dehalogenase"/>
    <property type="match status" value="1"/>
</dbReference>
<dbReference type="InterPro" id="IPR010237">
    <property type="entry name" value="Pyr-5-nucltdase"/>
</dbReference>
<accession>A0A2Z6N8Q0</accession>